<keyword evidence="15 19" id="KW-0472">Membrane</keyword>
<evidence type="ECO:0000313" key="21">
    <source>
        <dbReference type="Proteomes" id="UP001208656"/>
    </source>
</evidence>
<dbReference type="GO" id="GO:0016779">
    <property type="term" value="F:nucleotidyltransferase activity"/>
    <property type="evidence" value="ECO:0007669"/>
    <property type="project" value="UniProtKB-KW"/>
</dbReference>
<comment type="subcellular location">
    <subcellularLocation>
        <location evidence="2">Cell membrane</location>
        <topology evidence="2">Multi-pass membrane protein</topology>
    </subcellularLocation>
</comment>
<evidence type="ECO:0000256" key="9">
    <source>
        <dbReference type="ARBA" id="ARBA00022516"/>
    </source>
</evidence>
<dbReference type="PROSITE" id="PS01315">
    <property type="entry name" value="CDS"/>
    <property type="match status" value="1"/>
</dbReference>
<keyword evidence="9" id="KW-0444">Lipid biosynthesis</keyword>
<evidence type="ECO:0000256" key="4">
    <source>
        <dbReference type="ARBA" id="ARBA00005189"/>
    </source>
</evidence>
<reference evidence="20 21" key="1">
    <citation type="submission" date="2022-10" db="EMBL/GenBank/DDBJ databases">
        <title>Description of Fervidibacillus gen. nov. in the family Fervidibacillaceae fam. nov. with two species, Fervidibacillus albus sp. nov., and Fervidibacillus halotolerans sp. nov., isolated from tidal flat sediments.</title>
        <authorList>
            <person name="Kwon K.K."/>
            <person name="Yang S.-H."/>
        </authorList>
    </citation>
    <scope>NUCLEOTIDE SEQUENCE [LARGE SCALE GENOMIC DNA]</scope>
    <source>
        <strain evidence="20 21">DSM 23332</strain>
    </source>
</reference>
<keyword evidence="17" id="KW-1208">Phospholipid metabolism</keyword>
<name>A0ABT2WC36_9BACI</name>
<comment type="similarity">
    <text evidence="5 18">Belongs to the CDS family.</text>
</comment>
<evidence type="ECO:0000256" key="14">
    <source>
        <dbReference type="ARBA" id="ARBA00023098"/>
    </source>
</evidence>
<evidence type="ECO:0000256" key="2">
    <source>
        <dbReference type="ARBA" id="ARBA00004651"/>
    </source>
</evidence>
<evidence type="ECO:0000256" key="7">
    <source>
        <dbReference type="ARBA" id="ARBA00019373"/>
    </source>
</evidence>
<evidence type="ECO:0000256" key="15">
    <source>
        <dbReference type="ARBA" id="ARBA00023136"/>
    </source>
</evidence>
<evidence type="ECO:0000256" key="5">
    <source>
        <dbReference type="ARBA" id="ARBA00010185"/>
    </source>
</evidence>
<comment type="caution">
    <text evidence="20">The sequence shown here is derived from an EMBL/GenBank/DDBJ whole genome shotgun (WGS) entry which is preliminary data.</text>
</comment>
<evidence type="ECO:0000256" key="18">
    <source>
        <dbReference type="RuleBase" id="RU003938"/>
    </source>
</evidence>
<dbReference type="PANTHER" id="PTHR46382">
    <property type="entry name" value="PHOSPHATIDATE CYTIDYLYLTRANSFERASE"/>
    <property type="match status" value="1"/>
</dbReference>
<evidence type="ECO:0000256" key="12">
    <source>
        <dbReference type="ARBA" id="ARBA00022695"/>
    </source>
</evidence>
<evidence type="ECO:0000256" key="19">
    <source>
        <dbReference type="SAM" id="Phobius"/>
    </source>
</evidence>
<keyword evidence="12 18" id="KW-0548">Nucleotidyltransferase</keyword>
<keyword evidence="10 18" id="KW-0808">Transferase</keyword>
<evidence type="ECO:0000256" key="13">
    <source>
        <dbReference type="ARBA" id="ARBA00022989"/>
    </source>
</evidence>
<evidence type="ECO:0000256" key="17">
    <source>
        <dbReference type="ARBA" id="ARBA00023264"/>
    </source>
</evidence>
<feature type="transmembrane region" description="Helical" evidence="19">
    <location>
        <begin position="74"/>
        <end position="96"/>
    </location>
</feature>
<dbReference type="RefSeq" id="WP_173658217.1">
    <property type="nucleotide sequence ID" value="NZ_JAOUSE010000002.1"/>
</dbReference>
<evidence type="ECO:0000256" key="1">
    <source>
        <dbReference type="ARBA" id="ARBA00001698"/>
    </source>
</evidence>
<keyword evidence="13 19" id="KW-1133">Transmembrane helix</keyword>
<evidence type="ECO:0000256" key="6">
    <source>
        <dbReference type="ARBA" id="ARBA00012487"/>
    </source>
</evidence>
<dbReference type="InterPro" id="IPR000374">
    <property type="entry name" value="PC_trans"/>
</dbReference>
<evidence type="ECO:0000313" key="20">
    <source>
        <dbReference type="EMBL" id="MCU9593060.1"/>
    </source>
</evidence>
<gene>
    <name evidence="20" type="ORF">OEV82_01150</name>
</gene>
<evidence type="ECO:0000256" key="8">
    <source>
        <dbReference type="ARBA" id="ARBA00022475"/>
    </source>
</evidence>
<feature type="transmembrane region" description="Helical" evidence="19">
    <location>
        <begin position="133"/>
        <end position="154"/>
    </location>
</feature>
<feature type="transmembrane region" description="Helical" evidence="19">
    <location>
        <begin position="6"/>
        <end position="39"/>
    </location>
</feature>
<comment type="pathway">
    <text evidence="3 18">Phospholipid metabolism; CDP-diacylglycerol biosynthesis; CDP-diacylglycerol from sn-glycerol 3-phosphate: step 3/3.</text>
</comment>
<protein>
    <recommendedName>
        <fullName evidence="7 18">Phosphatidate cytidylyltransferase</fullName>
        <ecNumber evidence="6 18">2.7.7.41</ecNumber>
    </recommendedName>
</protein>
<accession>A0ABT2WC36</accession>
<keyword evidence="8" id="KW-1003">Cell membrane</keyword>
<dbReference type="EC" id="2.7.7.41" evidence="6 18"/>
<keyword evidence="21" id="KW-1185">Reference proteome</keyword>
<comment type="catalytic activity">
    <reaction evidence="1 18">
        <text>a 1,2-diacyl-sn-glycero-3-phosphate + CTP + H(+) = a CDP-1,2-diacyl-sn-glycerol + diphosphate</text>
        <dbReference type="Rhea" id="RHEA:16229"/>
        <dbReference type="ChEBI" id="CHEBI:15378"/>
        <dbReference type="ChEBI" id="CHEBI:33019"/>
        <dbReference type="ChEBI" id="CHEBI:37563"/>
        <dbReference type="ChEBI" id="CHEBI:58332"/>
        <dbReference type="ChEBI" id="CHEBI:58608"/>
        <dbReference type="EC" id="2.7.7.41"/>
    </reaction>
</comment>
<feature type="transmembrane region" description="Helical" evidence="19">
    <location>
        <begin position="175"/>
        <end position="194"/>
    </location>
</feature>
<dbReference type="EMBL" id="JAOUSE010000002">
    <property type="protein sequence ID" value="MCU9593060.1"/>
    <property type="molecule type" value="Genomic_DNA"/>
</dbReference>
<evidence type="ECO:0000256" key="16">
    <source>
        <dbReference type="ARBA" id="ARBA00023209"/>
    </source>
</evidence>
<feature type="transmembrane region" description="Helical" evidence="19">
    <location>
        <begin position="108"/>
        <end position="127"/>
    </location>
</feature>
<feature type="transmembrane region" description="Helical" evidence="19">
    <location>
        <begin position="51"/>
        <end position="68"/>
    </location>
</feature>
<proteinExistence type="inferred from homology"/>
<sequence length="265" mass="30083">MIQRIITGVIAALIFLPLTFIGGIPFLILIYAMASVALFEVLRMKNIDIRSFPGIFSLLILWVFLIPIDQYPLFSFLDLELKIELIFFGFLILMTYSIMSHNKFSFENVAYSVLTILYIGIGFFYIIETRMEGILYIFFALFLIWATDSGAYFIGRKFGKKKLAPTISPNKTVEGSIGGVICALIVMLIFFFFTNLGQEYSLIRLFLITIVLSAFGQLGDLVESALKRLYDVKDSGNILPGHGGILDRVDSWLFVMPLLHFLQFI</sequence>
<dbReference type="Proteomes" id="UP001208656">
    <property type="component" value="Unassembled WGS sequence"/>
</dbReference>
<keyword evidence="16" id="KW-0594">Phospholipid biosynthesis</keyword>
<feature type="transmembrane region" description="Helical" evidence="19">
    <location>
        <begin position="200"/>
        <end position="218"/>
    </location>
</feature>
<dbReference type="Pfam" id="PF01148">
    <property type="entry name" value="CTP_transf_1"/>
    <property type="match status" value="1"/>
</dbReference>
<evidence type="ECO:0000256" key="10">
    <source>
        <dbReference type="ARBA" id="ARBA00022679"/>
    </source>
</evidence>
<organism evidence="20 21">
    <name type="scientific">Pallidibacillus thermolactis</name>
    <dbReference type="NCBI Taxonomy" id="251051"/>
    <lineage>
        <taxon>Bacteria</taxon>
        <taxon>Bacillati</taxon>
        <taxon>Bacillota</taxon>
        <taxon>Bacilli</taxon>
        <taxon>Bacillales</taxon>
        <taxon>Bacillaceae</taxon>
        <taxon>Pallidibacillus</taxon>
    </lineage>
</organism>
<keyword evidence="11 18" id="KW-0812">Transmembrane</keyword>
<evidence type="ECO:0000256" key="11">
    <source>
        <dbReference type="ARBA" id="ARBA00022692"/>
    </source>
</evidence>
<keyword evidence="14" id="KW-0443">Lipid metabolism</keyword>
<dbReference type="PANTHER" id="PTHR46382:SF1">
    <property type="entry name" value="PHOSPHATIDATE CYTIDYLYLTRANSFERASE"/>
    <property type="match status" value="1"/>
</dbReference>
<evidence type="ECO:0000256" key="3">
    <source>
        <dbReference type="ARBA" id="ARBA00005119"/>
    </source>
</evidence>
<comment type="pathway">
    <text evidence="4">Lipid metabolism.</text>
</comment>